<dbReference type="PROSITE" id="PS01229">
    <property type="entry name" value="COF_2"/>
    <property type="match status" value="1"/>
</dbReference>
<dbReference type="EMBL" id="NEVH01004413">
    <property type="protein sequence ID" value="PNF39531.1"/>
    <property type="molecule type" value="Genomic_DNA"/>
</dbReference>
<protein>
    <recommendedName>
        <fullName evidence="15">Cation-transporting ATPase 13A3</fullName>
    </recommendedName>
</protein>
<dbReference type="NCBIfam" id="TIGR01657">
    <property type="entry name" value="P-ATPase-V"/>
    <property type="match status" value="1"/>
</dbReference>
<dbReference type="NCBIfam" id="TIGR01494">
    <property type="entry name" value="ATPase_P-type"/>
    <property type="match status" value="1"/>
</dbReference>
<evidence type="ECO:0000256" key="9">
    <source>
        <dbReference type="ARBA" id="ARBA00022967"/>
    </source>
</evidence>
<keyword evidence="5" id="KW-0479">Metal-binding</keyword>
<organism evidence="13 14">
    <name type="scientific">Cryptotermes secundus</name>
    <dbReference type="NCBI Taxonomy" id="105785"/>
    <lineage>
        <taxon>Eukaryota</taxon>
        <taxon>Metazoa</taxon>
        <taxon>Ecdysozoa</taxon>
        <taxon>Arthropoda</taxon>
        <taxon>Hexapoda</taxon>
        <taxon>Insecta</taxon>
        <taxon>Pterygota</taxon>
        <taxon>Neoptera</taxon>
        <taxon>Polyneoptera</taxon>
        <taxon>Dictyoptera</taxon>
        <taxon>Blattodea</taxon>
        <taxon>Blattoidea</taxon>
        <taxon>Termitoidae</taxon>
        <taxon>Kalotermitidae</taxon>
        <taxon>Cryptotermitinae</taxon>
        <taxon>Cryptotermes</taxon>
    </lineage>
</organism>
<dbReference type="InterPro" id="IPR023298">
    <property type="entry name" value="ATPase_P-typ_TM_dom_sf"/>
</dbReference>
<dbReference type="PANTHER" id="PTHR45630:SF8">
    <property type="entry name" value="CATION-TRANSPORTING ATPASE"/>
    <property type="match status" value="1"/>
</dbReference>
<keyword evidence="8" id="KW-0460">Magnesium</keyword>
<dbReference type="SUPFAM" id="SSF81660">
    <property type="entry name" value="Metal cation-transporting ATPase, ATP-binding domain N"/>
    <property type="match status" value="1"/>
</dbReference>
<feature type="transmembrane region" description="Helical" evidence="12">
    <location>
        <begin position="449"/>
        <end position="470"/>
    </location>
</feature>
<dbReference type="InterPro" id="IPR023299">
    <property type="entry name" value="ATPase_P-typ_cyto_dom_N"/>
</dbReference>
<feature type="transmembrane region" description="Helical" evidence="12">
    <location>
        <begin position="631"/>
        <end position="659"/>
    </location>
</feature>
<gene>
    <name evidence="13" type="ORF">B7P43_G11110</name>
</gene>
<dbReference type="SFLD" id="SFLDF00027">
    <property type="entry name" value="p-type_atpase"/>
    <property type="match status" value="1"/>
</dbReference>
<keyword evidence="7" id="KW-0067">ATP-binding</keyword>
<feature type="transmembrane region" description="Helical" evidence="12">
    <location>
        <begin position="589"/>
        <end position="611"/>
    </location>
</feature>
<keyword evidence="11 12" id="KW-0472">Membrane</keyword>
<dbReference type="GO" id="GO:0019829">
    <property type="term" value="F:ATPase-coupled monoatomic cation transmembrane transporter activity"/>
    <property type="evidence" value="ECO:0007669"/>
    <property type="project" value="TreeGrafter"/>
</dbReference>
<keyword evidence="4 12" id="KW-0812">Transmembrane</keyword>
<evidence type="ECO:0000313" key="14">
    <source>
        <dbReference type="Proteomes" id="UP000235965"/>
    </source>
</evidence>
<dbReference type="InterPro" id="IPR044492">
    <property type="entry name" value="P_typ_ATPase_HD_dom"/>
</dbReference>
<keyword evidence="14" id="KW-1185">Reference proteome</keyword>
<dbReference type="PROSITE" id="PS00154">
    <property type="entry name" value="ATPASE_E1_E2"/>
    <property type="match status" value="1"/>
</dbReference>
<dbReference type="Gene3D" id="3.40.50.1000">
    <property type="entry name" value="HAD superfamily/HAD-like"/>
    <property type="match status" value="1"/>
</dbReference>
<dbReference type="OrthoDB" id="48943at2759"/>
<dbReference type="PANTHER" id="PTHR45630">
    <property type="entry name" value="CATION-TRANSPORTING ATPASE-RELATED"/>
    <property type="match status" value="1"/>
</dbReference>
<comment type="caution">
    <text evidence="13">The sequence shown here is derived from an EMBL/GenBank/DDBJ whole genome shotgun (WGS) entry which is preliminary data.</text>
</comment>
<dbReference type="FunFam" id="3.40.50.1000:FF:000068">
    <property type="entry name" value="Cation-transporting ATPase"/>
    <property type="match status" value="1"/>
</dbReference>
<dbReference type="GO" id="GO:0016020">
    <property type="term" value="C:membrane"/>
    <property type="evidence" value="ECO:0007669"/>
    <property type="project" value="UniProtKB-SubCell"/>
</dbReference>
<reference evidence="13 14" key="1">
    <citation type="submission" date="2017-12" db="EMBL/GenBank/DDBJ databases">
        <title>Hemimetabolous genomes reveal molecular basis of termite eusociality.</title>
        <authorList>
            <person name="Harrison M.C."/>
            <person name="Jongepier E."/>
            <person name="Robertson H.M."/>
            <person name="Arning N."/>
            <person name="Bitard-Feildel T."/>
            <person name="Chao H."/>
            <person name="Childers C.P."/>
            <person name="Dinh H."/>
            <person name="Doddapaneni H."/>
            <person name="Dugan S."/>
            <person name="Gowin J."/>
            <person name="Greiner C."/>
            <person name="Han Y."/>
            <person name="Hu H."/>
            <person name="Hughes D.S.T."/>
            <person name="Huylmans A.-K."/>
            <person name="Kemena C."/>
            <person name="Kremer L.P.M."/>
            <person name="Lee S.L."/>
            <person name="Lopez-Ezquerra A."/>
            <person name="Mallet L."/>
            <person name="Monroy-Kuhn J.M."/>
            <person name="Moser A."/>
            <person name="Murali S.C."/>
            <person name="Muzny D.M."/>
            <person name="Otani S."/>
            <person name="Piulachs M.-D."/>
            <person name="Poelchau M."/>
            <person name="Qu J."/>
            <person name="Schaub F."/>
            <person name="Wada-Katsumata A."/>
            <person name="Worley K.C."/>
            <person name="Xie Q."/>
            <person name="Ylla G."/>
            <person name="Poulsen M."/>
            <person name="Gibbs R.A."/>
            <person name="Schal C."/>
            <person name="Richards S."/>
            <person name="Belles X."/>
            <person name="Korb J."/>
            <person name="Bornberg-Bauer E."/>
        </authorList>
    </citation>
    <scope>NUCLEOTIDE SEQUENCE [LARGE SCALE GENOMIC DNA]</scope>
    <source>
        <tissue evidence="13">Whole body</tissue>
    </source>
</reference>
<evidence type="ECO:0000256" key="6">
    <source>
        <dbReference type="ARBA" id="ARBA00022741"/>
    </source>
</evidence>
<dbReference type="PRINTS" id="PR00119">
    <property type="entry name" value="CATATPASE"/>
</dbReference>
<dbReference type="GO" id="GO:0140358">
    <property type="term" value="F:P-type transmembrane transporter activity"/>
    <property type="evidence" value="ECO:0007669"/>
    <property type="project" value="InterPro"/>
</dbReference>
<dbReference type="GO" id="GO:0016887">
    <property type="term" value="F:ATP hydrolysis activity"/>
    <property type="evidence" value="ECO:0007669"/>
    <property type="project" value="InterPro"/>
</dbReference>
<dbReference type="SFLD" id="SFLDS00003">
    <property type="entry name" value="Haloacid_Dehalogenase"/>
    <property type="match status" value="1"/>
</dbReference>
<comment type="similarity">
    <text evidence="2">Belongs to the cation transport ATPase (P-type) (TC 3.A.3) family. Type V subfamily.</text>
</comment>
<keyword evidence="9" id="KW-1278">Translocase</keyword>
<accession>A0A2J7RFC4</accession>
<evidence type="ECO:0000256" key="12">
    <source>
        <dbReference type="SAM" id="Phobius"/>
    </source>
</evidence>
<dbReference type="FunFam" id="3.40.1110.10:FF:000026">
    <property type="entry name" value="Cation-transporting ATPase"/>
    <property type="match status" value="1"/>
</dbReference>
<evidence type="ECO:0000256" key="3">
    <source>
        <dbReference type="ARBA" id="ARBA00022553"/>
    </source>
</evidence>
<evidence type="ECO:0000256" key="8">
    <source>
        <dbReference type="ARBA" id="ARBA00022842"/>
    </source>
</evidence>
<evidence type="ECO:0000256" key="4">
    <source>
        <dbReference type="ARBA" id="ARBA00022692"/>
    </source>
</evidence>
<dbReference type="GO" id="GO:0006874">
    <property type="term" value="P:intracellular calcium ion homeostasis"/>
    <property type="evidence" value="ECO:0007669"/>
    <property type="project" value="TreeGrafter"/>
</dbReference>
<evidence type="ECO:0000256" key="10">
    <source>
        <dbReference type="ARBA" id="ARBA00022989"/>
    </source>
</evidence>
<dbReference type="GO" id="GO:0046872">
    <property type="term" value="F:metal ion binding"/>
    <property type="evidence" value="ECO:0007669"/>
    <property type="project" value="UniProtKB-KW"/>
</dbReference>
<evidence type="ECO:0008006" key="15">
    <source>
        <dbReference type="Google" id="ProtNLM"/>
    </source>
</evidence>
<feature type="transmembrane region" description="Helical" evidence="12">
    <location>
        <begin position="477"/>
        <end position="495"/>
    </location>
</feature>
<dbReference type="SFLD" id="SFLDG00002">
    <property type="entry name" value="C1.7:_P-type_atpase_like"/>
    <property type="match status" value="1"/>
</dbReference>
<name>A0A2J7RFC4_9NEOP</name>
<evidence type="ECO:0000313" key="13">
    <source>
        <dbReference type="EMBL" id="PNF39531.1"/>
    </source>
</evidence>
<keyword evidence="10 12" id="KW-1133">Transmembrane helix</keyword>
<dbReference type="Gene3D" id="3.40.1110.10">
    <property type="entry name" value="Calcium-transporting ATPase, cytoplasmic domain N"/>
    <property type="match status" value="1"/>
</dbReference>
<dbReference type="InterPro" id="IPR006544">
    <property type="entry name" value="P-type_TPase_V"/>
</dbReference>
<proteinExistence type="inferred from homology"/>
<dbReference type="GO" id="GO:0015203">
    <property type="term" value="F:polyamine transmembrane transporter activity"/>
    <property type="evidence" value="ECO:0007669"/>
    <property type="project" value="TreeGrafter"/>
</dbReference>
<evidence type="ECO:0000256" key="7">
    <source>
        <dbReference type="ARBA" id="ARBA00022840"/>
    </source>
</evidence>
<dbReference type="SUPFAM" id="SSF56784">
    <property type="entry name" value="HAD-like"/>
    <property type="match status" value="1"/>
</dbReference>
<dbReference type="Proteomes" id="UP000235965">
    <property type="component" value="Unassembled WGS sequence"/>
</dbReference>
<dbReference type="PRINTS" id="PR00121">
    <property type="entry name" value="NAKATPASE"/>
</dbReference>
<dbReference type="InterPro" id="IPR023214">
    <property type="entry name" value="HAD_sf"/>
</dbReference>
<evidence type="ECO:0000256" key="1">
    <source>
        <dbReference type="ARBA" id="ARBA00004141"/>
    </source>
</evidence>
<dbReference type="SUPFAM" id="SSF81665">
    <property type="entry name" value="Calcium ATPase, transmembrane domain M"/>
    <property type="match status" value="1"/>
</dbReference>
<dbReference type="InterPro" id="IPR018303">
    <property type="entry name" value="ATPase_P-typ_P_site"/>
</dbReference>
<dbReference type="AlphaFoldDB" id="A0A2J7RFC4"/>
<dbReference type="GO" id="GO:0005524">
    <property type="term" value="F:ATP binding"/>
    <property type="evidence" value="ECO:0007669"/>
    <property type="project" value="UniProtKB-KW"/>
</dbReference>
<evidence type="ECO:0000256" key="5">
    <source>
        <dbReference type="ARBA" id="ARBA00022723"/>
    </source>
</evidence>
<dbReference type="Pfam" id="PF13246">
    <property type="entry name" value="Cation_ATPase"/>
    <property type="match status" value="1"/>
</dbReference>
<sequence>MTVGKLYAQNRLHACKIYCINSRVINVAGSINCVCFDKTGTLTEDGMDMWGVLPVDDRRFQAAVKDMALLSREPLQLGMASCHSLTLINGALSGDPLDVKMFEATGWKLEEPEVADQEKYDLIVPTIVKSPAGRGHDELPSEIALVHQFQFSSTLQRMSVVTRELGSQDFVLYCKGSPEMVVSLSRPETVPEELNVTLQTYTEQGYRVIALGRRTLAETSYTKIQRMRREDMEKDLEFLGMIVLENRLKPETEPVIGVLKAAHLKIVMITGDNILTAVSVAKECGIFSPGETVVNVTAVPAVKGTPARVFYTSPKDLMAVIPNGQHDVEAGIGQECFKLALTGKTWAIIRDSFPELVPRLCTRGAVFARMSSDQKQQLVQELQGLGYYVAMCGDGANDCGALKAAHVGISLSEAESSVASPFTSKDANISCVPKVIREGRAALSTSSGIFKFMVAYALTEFISCIILYAVESNLFDLQFLFIDICLIVNFGFFFGKTRAYAGPLVRDPPLTSLLSFIPLTSLTLHVTIITAVQLGAFFWVRQFPWYSDYKRIPDSYACYENYAVYCVSLFQYIASAVAFSQGKPYRKEIYTNVALMISLVIMTLICAYKTMYPAQWITDYFGYIQPPAFDFKVIILCLAVSHFVLVVFAEDVLVNYVLAKIIRPMWKKKAGLTTNEEKFLAVDRELAAEMWPPVTTELPIKLNASVTELRAPLDTAEIHFRAERGPESSLASHEMADQVL</sequence>
<keyword evidence="3" id="KW-0597">Phosphoprotein</keyword>
<keyword evidence="6" id="KW-0547">Nucleotide-binding</keyword>
<feature type="transmembrane region" description="Helical" evidence="12">
    <location>
        <begin position="515"/>
        <end position="540"/>
    </location>
</feature>
<dbReference type="InterPro" id="IPR036412">
    <property type="entry name" value="HAD-like_sf"/>
</dbReference>
<evidence type="ECO:0000256" key="2">
    <source>
        <dbReference type="ARBA" id="ARBA00006000"/>
    </source>
</evidence>
<dbReference type="InterPro" id="IPR001757">
    <property type="entry name" value="P_typ_ATPase"/>
</dbReference>
<comment type="subcellular location">
    <subcellularLocation>
        <location evidence="1">Membrane</location>
        <topology evidence="1">Multi-pass membrane protein</topology>
    </subcellularLocation>
</comment>
<evidence type="ECO:0000256" key="11">
    <source>
        <dbReference type="ARBA" id="ARBA00023136"/>
    </source>
</evidence>